<keyword evidence="3" id="KW-1185">Reference proteome</keyword>
<evidence type="ECO:0000256" key="1">
    <source>
        <dbReference type="SAM" id="Phobius"/>
    </source>
</evidence>
<sequence length="86" mass="8697">MMILGIEVKQGILNIGTSVVVTLLLAGPTLAQSARGIEASGGRAGGGDHGAAPVAVPEIDASTGLLALAAVFAATLFVWERRWRSA</sequence>
<keyword evidence="1" id="KW-0472">Membrane</keyword>
<protein>
    <submittedName>
        <fullName evidence="2">VPEID-CTERM sorting domain-containing protein</fullName>
    </submittedName>
</protein>
<keyword evidence="1" id="KW-1133">Transmembrane helix</keyword>
<proteinExistence type="predicted"/>
<dbReference type="NCBIfam" id="TIGR04161">
    <property type="entry name" value="VPEID-CTERM"/>
    <property type="match status" value="1"/>
</dbReference>
<keyword evidence="1" id="KW-0812">Transmembrane</keyword>
<gene>
    <name evidence="2" type="ORF">FLO80_14425</name>
</gene>
<dbReference type="EMBL" id="VINQ01000011">
    <property type="protein sequence ID" value="KAA0913015.1"/>
    <property type="molecule type" value="Genomic_DNA"/>
</dbReference>
<dbReference type="AlphaFoldDB" id="A0A5A9Z7R4"/>
<feature type="transmembrane region" description="Helical" evidence="1">
    <location>
        <begin position="12"/>
        <end position="31"/>
    </location>
</feature>
<evidence type="ECO:0000313" key="3">
    <source>
        <dbReference type="Proteomes" id="UP000325291"/>
    </source>
</evidence>
<accession>A0A5A9Z7R4</accession>
<evidence type="ECO:0000313" key="2">
    <source>
        <dbReference type="EMBL" id="KAA0913015.1"/>
    </source>
</evidence>
<name>A0A5A9Z7R4_9RHOB</name>
<dbReference type="InterPro" id="IPR026422">
    <property type="entry name" value="VPEID-CTERM"/>
</dbReference>
<comment type="caution">
    <text evidence="2">The sequence shown here is derived from an EMBL/GenBank/DDBJ whole genome shotgun (WGS) entry which is preliminary data.</text>
</comment>
<dbReference type="Proteomes" id="UP000325291">
    <property type="component" value="Unassembled WGS sequence"/>
</dbReference>
<organism evidence="2 3">
    <name type="scientific">Aquicoccus porphyridii</name>
    <dbReference type="NCBI Taxonomy" id="1852029"/>
    <lineage>
        <taxon>Bacteria</taxon>
        <taxon>Pseudomonadati</taxon>
        <taxon>Pseudomonadota</taxon>
        <taxon>Alphaproteobacteria</taxon>
        <taxon>Rhodobacterales</taxon>
        <taxon>Paracoccaceae</taxon>
        <taxon>Aquicoccus</taxon>
    </lineage>
</organism>
<dbReference type="RefSeq" id="WP_111364377.1">
    <property type="nucleotide sequence ID" value="NZ_JASHJG010000032.1"/>
</dbReference>
<reference evidence="2 3" key="1">
    <citation type="submission" date="2019-07" db="EMBL/GenBank/DDBJ databases">
        <title>Aquicoccus porphyridii gen. nov., sp. nov., isolated from a small marine red alga, Porphyridium marinum.</title>
        <authorList>
            <person name="Liu L."/>
        </authorList>
    </citation>
    <scope>NUCLEOTIDE SEQUENCE [LARGE SCALE GENOMIC DNA]</scope>
    <source>
        <strain evidence="2 3">L1 8-17</strain>
    </source>
</reference>
<feature type="transmembrane region" description="Helical" evidence="1">
    <location>
        <begin position="61"/>
        <end position="79"/>
    </location>
</feature>